<dbReference type="Proteomes" id="UP001055172">
    <property type="component" value="Unassembled WGS sequence"/>
</dbReference>
<evidence type="ECO:0000313" key="2">
    <source>
        <dbReference type="EMBL" id="GJC83784.1"/>
    </source>
</evidence>
<name>A0AA37LT07_9PEZI</name>
<organism evidence="2 3">
    <name type="scientific">Colletotrichum liriopes</name>
    <dbReference type="NCBI Taxonomy" id="708192"/>
    <lineage>
        <taxon>Eukaryota</taxon>
        <taxon>Fungi</taxon>
        <taxon>Dikarya</taxon>
        <taxon>Ascomycota</taxon>
        <taxon>Pezizomycotina</taxon>
        <taxon>Sordariomycetes</taxon>
        <taxon>Hypocreomycetidae</taxon>
        <taxon>Glomerellales</taxon>
        <taxon>Glomerellaceae</taxon>
        <taxon>Colletotrichum</taxon>
        <taxon>Colletotrichum spaethianum species complex</taxon>
    </lineage>
</organism>
<gene>
    <name evidence="2" type="ORF">ColLi_06622</name>
</gene>
<proteinExistence type="predicted"/>
<protein>
    <submittedName>
        <fullName evidence="2">Uncharacterized protein</fullName>
    </submittedName>
</protein>
<evidence type="ECO:0000256" key="1">
    <source>
        <dbReference type="SAM" id="SignalP"/>
    </source>
</evidence>
<feature type="chain" id="PRO_5041289000" evidence="1">
    <location>
        <begin position="19"/>
        <end position="132"/>
    </location>
</feature>
<dbReference type="AlphaFoldDB" id="A0AA37LT07"/>
<keyword evidence="3" id="KW-1185">Reference proteome</keyword>
<feature type="signal peptide" evidence="1">
    <location>
        <begin position="1"/>
        <end position="18"/>
    </location>
</feature>
<reference evidence="2 3" key="1">
    <citation type="submission" date="2021-07" db="EMBL/GenBank/DDBJ databases">
        <title>Genome data of Colletotrichum spaethianum.</title>
        <authorList>
            <person name="Utami Y.D."/>
            <person name="Hiruma K."/>
        </authorList>
    </citation>
    <scope>NUCLEOTIDE SEQUENCE [LARGE SCALE GENOMIC DNA]</scope>
    <source>
        <strain evidence="2 3">MAFF 242679</strain>
    </source>
</reference>
<dbReference type="EMBL" id="BPPX01000012">
    <property type="protein sequence ID" value="GJC83784.1"/>
    <property type="molecule type" value="Genomic_DNA"/>
</dbReference>
<comment type="caution">
    <text evidence="2">The sequence shown here is derived from an EMBL/GenBank/DDBJ whole genome shotgun (WGS) entry which is preliminary data.</text>
</comment>
<evidence type="ECO:0000313" key="3">
    <source>
        <dbReference type="Proteomes" id="UP001055172"/>
    </source>
</evidence>
<keyword evidence="1" id="KW-0732">Signal</keyword>
<accession>A0AA37LT07</accession>
<sequence length="132" mass="14215">MALHRIAVILFTPALVWGLQLLPPALKTSSNPAGAVWQVSSSSKVIYIENKFASKVDTDGLTLIPPSSYDFASLFQEDISQLTGVNWTLQRVNRLPDPANVSGILLGSFSGNTSSVTYENGNPSSEGYELDI</sequence>